<dbReference type="Proteomes" id="UP000275069">
    <property type="component" value="Chromosome"/>
</dbReference>
<protein>
    <submittedName>
        <fullName evidence="1">Uncharacterized protein</fullName>
    </submittedName>
</protein>
<dbReference type="OrthoDB" id="52928at2"/>
<gene>
    <name evidence="1" type="ORF">D7I44_10560</name>
</gene>
<dbReference type="KEGG" id="gry:D7I44_10560"/>
<evidence type="ECO:0000313" key="1">
    <source>
        <dbReference type="EMBL" id="AYG03934.1"/>
    </source>
</evidence>
<evidence type="ECO:0000313" key="2">
    <source>
        <dbReference type="Proteomes" id="UP000275069"/>
    </source>
</evidence>
<dbReference type="EMBL" id="CP032624">
    <property type="protein sequence ID" value="AYG03934.1"/>
    <property type="molecule type" value="Genomic_DNA"/>
</dbReference>
<dbReference type="AlphaFoldDB" id="A0A387BPF5"/>
<sequence>MAPVVALSDEIRVKKKTNIGAVEFRGTRLGIGRAHAEEMVAAMDSGPSVMIFDLKDTLLIEPPWPDAGVKHVSNGRPLGPIRRCL</sequence>
<accession>A0A387BPF5</accession>
<keyword evidence="2" id="KW-1185">Reference proteome</keyword>
<reference evidence="1 2" key="1">
    <citation type="submission" date="2018-09" db="EMBL/GenBank/DDBJ databases">
        <title>Genome sequencing of strain 2DFW10M-5.</title>
        <authorList>
            <person name="Heo J."/>
            <person name="Kim S.-J."/>
            <person name="Kwon S.-W."/>
        </authorList>
    </citation>
    <scope>NUCLEOTIDE SEQUENCE [LARGE SCALE GENOMIC DNA]</scope>
    <source>
        <strain evidence="1 2">2DFW10M-5</strain>
    </source>
</reference>
<name>A0A387BPF5_9MICO</name>
<organism evidence="1 2">
    <name type="scientific">Gryllotalpicola protaetiae</name>
    <dbReference type="NCBI Taxonomy" id="2419771"/>
    <lineage>
        <taxon>Bacteria</taxon>
        <taxon>Bacillati</taxon>
        <taxon>Actinomycetota</taxon>
        <taxon>Actinomycetes</taxon>
        <taxon>Micrococcales</taxon>
        <taxon>Microbacteriaceae</taxon>
        <taxon>Gryllotalpicola</taxon>
    </lineage>
</organism>
<proteinExistence type="predicted"/>